<proteinExistence type="predicted"/>
<feature type="signal peptide" evidence="1">
    <location>
        <begin position="1"/>
        <end position="23"/>
    </location>
</feature>
<evidence type="ECO:0000313" key="3">
    <source>
        <dbReference type="Proteomes" id="UP000077266"/>
    </source>
</evidence>
<organism evidence="2 3">
    <name type="scientific">Exidia glandulosa HHB12029</name>
    <dbReference type="NCBI Taxonomy" id="1314781"/>
    <lineage>
        <taxon>Eukaryota</taxon>
        <taxon>Fungi</taxon>
        <taxon>Dikarya</taxon>
        <taxon>Basidiomycota</taxon>
        <taxon>Agaricomycotina</taxon>
        <taxon>Agaricomycetes</taxon>
        <taxon>Auriculariales</taxon>
        <taxon>Exidiaceae</taxon>
        <taxon>Exidia</taxon>
    </lineage>
</organism>
<sequence length="157" mass="16355">MVSFTSPFKTLLVVLPLALSAMGVLPPTGIYQISNPSTNLFLDVRGSNNVEESTFELGALNAYLINSPIPSTNRLLLDVPGPIPAVGVGAVTNASPTGTFLNLTEVSTGVFTLGITNTNLALQGGNASGQQVTAQILNPNNALQLWKFTLTVLRSSG</sequence>
<dbReference type="OrthoDB" id="10645049at2759"/>
<dbReference type="Proteomes" id="UP000077266">
    <property type="component" value="Unassembled WGS sequence"/>
</dbReference>
<accession>A0A165M810</accession>
<keyword evidence="1" id="KW-0732">Signal</keyword>
<gene>
    <name evidence="2" type="ORF">EXIGLDRAFT_700095</name>
</gene>
<keyword evidence="3" id="KW-1185">Reference proteome</keyword>
<protein>
    <recommendedName>
        <fullName evidence="4">Ricin B lectin domain-containing protein</fullName>
    </recommendedName>
</protein>
<dbReference type="AlphaFoldDB" id="A0A165M810"/>
<dbReference type="EMBL" id="KV425914">
    <property type="protein sequence ID" value="KZV98885.1"/>
    <property type="molecule type" value="Genomic_DNA"/>
</dbReference>
<dbReference type="Gene3D" id="2.80.10.50">
    <property type="match status" value="1"/>
</dbReference>
<feature type="chain" id="PRO_5007862205" description="Ricin B lectin domain-containing protein" evidence="1">
    <location>
        <begin position="24"/>
        <end position="157"/>
    </location>
</feature>
<reference evidence="2 3" key="1">
    <citation type="journal article" date="2016" name="Mol. Biol. Evol.">
        <title>Comparative Genomics of Early-Diverging Mushroom-Forming Fungi Provides Insights into the Origins of Lignocellulose Decay Capabilities.</title>
        <authorList>
            <person name="Nagy L.G."/>
            <person name="Riley R."/>
            <person name="Tritt A."/>
            <person name="Adam C."/>
            <person name="Daum C."/>
            <person name="Floudas D."/>
            <person name="Sun H."/>
            <person name="Yadav J.S."/>
            <person name="Pangilinan J."/>
            <person name="Larsson K.H."/>
            <person name="Matsuura K."/>
            <person name="Barry K."/>
            <person name="Labutti K."/>
            <person name="Kuo R."/>
            <person name="Ohm R.A."/>
            <person name="Bhattacharya S.S."/>
            <person name="Shirouzu T."/>
            <person name="Yoshinaga Y."/>
            <person name="Martin F.M."/>
            <person name="Grigoriev I.V."/>
            <person name="Hibbett D.S."/>
        </authorList>
    </citation>
    <scope>NUCLEOTIDE SEQUENCE [LARGE SCALE GENOMIC DNA]</scope>
    <source>
        <strain evidence="2 3">HHB12029</strain>
    </source>
</reference>
<evidence type="ECO:0008006" key="4">
    <source>
        <dbReference type="Google" id="ProtNLM"/>
    </source>
</evidence>
<name>A0A165M810_EXIGL</name>
<evidence type="ECO:0000256" key="1">
    <source>
        <dbReference type="SAM" id="SignalP"/>
    </source>
</evidence>
<dbReference type="InterPro" id="IPR035992">
    <property type="entry name" value="Ricin_B-like_lectins"/>
</dbReference>
<evidence type="ECO:0000313" key="2">
    <source>
        <dbReference type="EMBL" id="KZV98885.1"/>
    </source>
</evidence>
<dbReference type="InParanoid" id="A0A165M810"/>
<dbReference type="SUPFAM" id="SSF50370">
    <property type="entry name" value="Ricin B-like lectins"/>
    <property type="match status" value="1"/>
</dbReference>